<keyword evidence="9" id="KW-0479">Metal-binding</keyword>
<evidence type="ECO:0000259" key="21">
    <source>
        <dbReference type="PROSITE" id="PS51278"/>
    </source>
</evidence>
<dbReference type="Gene3D" id="3.20.20.70">
    <property type="entry name" value="Aldolase class I"/>
    <property type="match status" value="2"/>
</dbReference>
<evidence type="ECO:0000256" key="2">
    <source>
        <dbReference type="ARBA" id="ARBA00001927"/>
    </source>
</evidence>
<dbReference type="InterPro" id="IPR017932">
    <property type="entry name" value="GATase_2_dom"/>
</dbReference>
<dbReference type="GO" id="GO:0006537">
    <property type="term" value="P:glutamate biosynthetic process"/>
    <property type="evidence" value="ECO:0007669"/>
    <property type="project" value="UniProtKB-KW"/>
</dbReference>
<evidence type="ECO:0000256" key="17">
    <source>
        <dbReference type="ARBA" id="ARBA00037898"/>
    </source>
</evidence>
<comment type="pathway">
    <text evidence="17">Amino-acid biosynthesis; L-glutamate biosynthesis via GLT pathway; L-glutamate from 2-oxoglutarate and L-glutamine (NADP(+) route): step 1/1.</text>
</comment>
<dbReference type="CDD" id="cd00713">
    <property type="entry name" value="GltS"/>
    <property type="match status" value="1"/>
</dbReference>
<proteinExistence type="inferred from homology"/>
<reference evidence="22 23" key="1">
    <citation type="submission" date="2017-09" db="EMBL/GenBank/DDBJ databases">
        <title>Depth-based differentiation of microbial function through sediment-hosted aquifers and enrichment of novel symbionts in the deep terrestrial subsurface.</title>
        <authorList>
            <person name="Probst A.J."/>
            <person name="Ladd B."/>
            <person name="Jarett J.K."/>
            <person name="Geller-Mcgrath D.E."/>
            <person name="Sieber C.M."/>
            <person name="Emerson J.B."/>
            <person name="Anantharaman K."/>
            <person name="Thomas B.C."/>
            <person name="Malmstrom R."/>
            <person name="Stieglmeier M."/>
            <person name="Klingl A."/>
            <person name="Woyke T."/>
            <person name="Ryan C.M."/>
            <person name="Banfield J.F."/>
        </authorList>
    </citation>
    <scope>NUCLEOTIDE SEQUENCE [LARGE SCALE GENOMIC DNA]</scope>
    <source>
        <strain evidence="22">CG11_big_fil_rev_8_21_14_0_20_42_13</strain>
    </source>
</reference>
<dbReference type="EC" id="1.4.1.13" evidence="5"/>
<dbReference type="CDD" id="cd02808">
    <property type="entry name" value="GltS_FMN"/>
    <property type="match status" value="1"/>
</dbReference>
<dbReference type="SUPFAM" id="SSF69336">
    <property type="entry name" value="Alpha subunit of glutamate synthase, C-terminal domain"/>
    <property type="match status" value="1"/>
</dbReference>
<dbReference type="NCBIfam" id="NF008730">
    <property type="entry name" value="PRK11750.1"/>
    <property type="match status" value="1"/>
</dbReference>
<evidence type="ECO:0000256" key="8">
    <source>
        <dbReference type="ARBA" id="ARBA00022643"/>
    </source>
</evidence>
<evidence type="ECO:0000256" key="18">
    <source>
        <dbReference type="ARBA" id="ARBA00048151"/>
    </source>
</evidence>
<keyword evidence="12" id="KW-0560">Oxidoreductase</keyword>
<dbReference type="EMBL" id="PCWA01000055">
    <property type="protein sequence ID" value="PIQ89271.1"/>
    <property type="molecule type" value="Genomic_DNA"/>
</dbReference>
<dbReference type="PROSITE" id="PS51278">
    <property type="entry name" value="GATASE_TYPE_2"/>
    <property type="match status" value="1"/>
</dbReference>
<keyword evidence="11" id="KW-0315">Glutamine amidotransferase</keyword>
<dbReference type="InterPro" id="IPR050711">
    <property type="entry name" value="ET-N_metabolism_enzyme"/>
</dbReference>
<dbReference type="Pfam" id="PF01645">
    <property type="entry name" value="Glu_synthase"/>
    <property type="match status" value="1"/>
</dbReference>
<dbReference type="SUPFAM" id="SSF56235">
    <property type="entry name" value="N-terminal nucleophile aminohydrolases (Ntn hydrolases)"/>
    <property type="match status" value="1"/>
</dbReference>
<evidence type="ECO:0000256" key="5">
    <source>
        <dbReference type="ARBA" id="ARBA00012079"/>
    </source>
</evidence>
<comment type="caution">
    <text evidence="22">The sequence shown here is derived from an EMBL/GenBank/DDBJ whole genome shotgun (WGS) entry which is preliminary data.</text>
</comment>
<dbReference type="Pfam" id="PF00310">
    <property type="entry name" value="GATase_2"/>
    <property type="match status" value="1"/>
</dbReference>
<name>A0A2H0LY02_9BACT</name>
<dbReference type="InterPro" id="IPR013785">
    <property type="entry name" value="Aldolase_TIM"/>
</dbReference>
<evidence type="ECO:0000256" key="6">
    <source>
        <dbReference type="ARBA" id="ARBA00022605"/>
    </source>
</evidence>
<evidence type="ECO:0000256" key="9">
    <source>
        <dbReference type="ARBA" id="ARBA00022723"/>
    </source>
</evidence>
<dbReference type="InterPro" id="IPR002489">
    <property type="entry name" value="Glu_synth_asu_C"/>
</dbReference>
<dbReference type="FunFam" id="3.20.20.70:FF:000061">
    <property type="entry name" value="Glutamate synthase large subunit"/>
    <property type="match status" value="1"/>
</dbReference>
<dbReference type="FunFam" id="2.160.20.60:FF:000001">
    <property type="entry name" value="Glutamate synthase, large subunit"/>
    <property type="match status" value="1"/>
</dbReference>
<keyword evidence="10" id="KW-0274">FAD</keyword>
<evidence type="ECO:0000313" key="23">
    <source>
        <dbReference type="Proteomes" id="UP000229641"/>
    </source>
</evidence>
<dbReference type="GO" id="GO:0051538">
    <property type="term" value="F:3 iron, 4 sulfur cluster binding"/>
    <property type="evidence" value="ECO:0007669"/>
    <property type="project" value="UniProtKB-KW"/>
</dbReference>
<dbReference type="PANTHER" id="PTHR11938:SF133">
    <property type="entry name" value="GLUTAMATE SYNTHASE (NADH)"/>
    <property type="match status" value="1"/>
</dbReference>
<feature type="domain" description="Glutamine amidotransferase type-2" evidence="21">
    <location>
        <begin position="22"/>
        <end position="422"/>
    </location>
</feature>
<dbReference type="Pfam" id="PF04898">
    <property type="entry name" value="Glu_syn_central"/>
    <property type="match status" value="1"/>
</dbReference>
<dbReference type="FunFam" id="3.20.20.70:FF:000031">
    <property type="entry name" value="Glutamate synthase 1 [NADH]"/>
    <property type="match status" value="1"/>
</dbReference>
<evidence type="ECO:0000256" key="10">
    <source>
        <dbReference type="ARBA" id="ARBA00022827"/>
    </source>
</evidence>
<dbReference type="Gene3D" id="3.60.20.10">
    <property type="entry name" value="Glutamine Phosphoribosylpyrophosphate, subunit 1, domain 1"/>
    <property type="match status" value="1"/>
</dbReference>
<dbReference type="Pfam" id="PF01493">
    <property type="entry name" value="GXGXG"/>
    <property type="match status" value="1"/>
</dbReference>
<keyword evidence="14" id="KW-0411">Iron-sulfur</keyword>
<dbReference type="GO" id="GO:0004355">
    <property type="term" value="F:glutamate synthase (NADPH) activity"/>
    <property type="evidence" value="ECO:0007669"/>
    <property type="project" value="UniProtKB-EC"/>
</dbReference>
<dbReference type="InterPro" id="IPR006982">
    <property type="entry name" value="Glu_synth_centr_N"/>
</dbReference>
<dbReference type="Gene3D" id="2.160.20.60">
    <property type="entry name" value="Glutamate synthase, alpha subunit, C-terminal domain"/>
    <property type="match status" value="1"/>
</dbReference>
<evidence type="ECO:0000256" key="1">
    <source>
        <dbReference type="ARBA" id="ARBA00001917"/>
    </source>
</evidence>
<evidence type="ECO:0000256" key="7">
    <source>
        <dbReference type="ARBA" id="ARBA00022630"/>
    </source>
</evidence>
<dbReference type="GO" id="GO:0019676">
    <property type="term" value="P:ammonia assimilation cycle"/>
    <property type="evidence" value="ECO:0007669"/>
    <property type="project" value="TreeGrafter"/>
</dbReference>
<evidence type="ECO:0000313" key="22">
    <source>
        <dbReference type="EMBL" id="PIQ89271.1"/>
    </source>
</evidence>
<evidence type="ECO:0000256" key="15">
    <source>
        <dbReference type="ARBA" id="ARBA00023164"/>
    </source>
</evidence>
<keyword evidence="13" id="KW-0408">Iron</keyword>
<accession>A0A2H0LY02</accession>
<comment type="catalytic activity">
    <reaction evidence="18">
        <text>2 L-glutamate + NADP(+) = L-glutamine + 2-oxoglutarate + NADPH + H(+)</text>
        <dbReference type="Rhea" id="RHEA:15501"/>
        <dbReference type="ChEBI" id="CHEBI:15378"/>
        <dbReference type="ChEBI" id="CHEBI:16810"/>
        <dbReference type="ChEBI" id="CHEBI:29985"/>
        <dbReference type="ChEBI" id="CHEBI:57783"/>
        <dbReference type="ChEBI" id="CHEBI:58349"/>
        <dbReference type="ChEBI" id="CHEBI:58359"/>
        <dbReference type="EC" id="1.4.1.13"/>
    </reaction>
</comment>
<evidence type="ECO:0000256" key="13">
    <source>
        <dbReference type="ARBA" id="ARBA00023004"/>
    </source>
</evidence>
<comment type="similarity">
    <text evidence="4">Belongs to the glutamate synthase family.</text>
</comment>
<dbReference type="FunFam" id="3.60.20.10:FF:000001">
    <property type="entry name" value="Glutamate synthase, large subunit"/>
    <property type="match status" value="1"/>
</dbReference>
<evidence type="ECO:0000256" key="20">
    <source>
        <dbReference type="ARBA" id="ARBA00079921"/>
    </source>
</evidence>
<dbReference type="CDD" id="cd00982">
    <property type="entry name" value="gltB_C"/>
    <property type="match status" value="1"/>
</dbReference>
<evidence type="ECO:0000256" key="11">
    <source>
        <dbReference type="ARBA" id="ARBA00022962"/>
    </source>
</evidence>
<evidence type="ECO:0000256" key="16">
    <source>
        <dbReference type="ARBA" id="ARBA00023291"/>
    </source>
</evidence>
<evidence type="ECO:0000256" key="14">
    <source>
        <dbReference type="ARBA" id="ARBA00023014"/>
    </source>
</evidence>
<comment type="cofactor">
    <cofactor evidence="2">
        <name>[3Fe-4S] cluster</name>
        <dbReference type="ChEBI" id="CHEBI:21137"/>
    </cofactor>
</comment>
<dbReference type="InterPro" id="IPR029055">
    <property type="entry name" value="Ntn_hydrolases_N"/>
</dbReference>
<evidence type="ECO:0000256" key="4">
    <source>
        <dbReference type="ARBA" id="ARBA00009716"/>
    </source>
</evidence>
<sequence>MKPNHFPQQQGLYDPRYEHDSCGVGFVCDIKGRKSNKIILQGLEVLKRLAHRGATGSDPKTGDGAGILIQIPHEFFLKAADSAKIKLPALGQYATGLVFLPQDKKEYVFCKDAFLKFIKEEGQSLLGWRKVPLDNSGIGKTAKECEPVIEQVFIKSSDNIKDPIDFERKVYLIRKQVENTIRASNIKQKSFFYITNLSSRTFSYKGLLMPDQLDKFFLDLSDESVKSALCLVHSRYSTNTFPTWDLAQPFRFLAHNGEINTLRGNINWLTARESLLESEAFGKNDIAKIRPIIVPAGSDSATLDNAFELYTLSGRRLSHTMMMLIPGAWENNKFLSSQLRAFYQYHACLSEPWDGPAAIAFTDGTQIGAVLDRNGLRPARFIVTKDDLVVMASEVGVLDIAPSNIRLSGRLEPGKIFFIDTQKGAIVDDEAIKNEMAKSRDYKKWLDDNLVELDSLPYQLPRLAAGGNEPDIIAQLKAFGYSREDLKVIMKPMTEEAYEPTGSMGNDTPHAVLSLRPQTLFNYFKQLFAQVTNPAIDPIREDIVMSLESCIGPERNVLIQTPEHARRLKIRNPILTNAELAKIKNINVKGFKSKTVSILFKASDSGDFKKAIKRVSGEVEEAIRDGYTFVILSDRGVDKNNAPLPSLLAAGAVHHHLVRRALRTQIGIIVETAEPREVHHFALLFGYGADCINPYLAYGAIEHLINEKEIELDLDAALKNYIKAVGKGILKILSKMGISTLQSYRGAQIFEALGIATDVIDECFCGTPSRIGGAGFDELASEAIAKHKSAFADTAAEFPYLAAGGVYQWKKDGEYHLWNPESIAALQEAARSNDYKKYREFSTLINDQSKTPATLRSLLKFKKTKPISIDRVESKEEIFKRFATGAMSFGSISRGAHESLALAMNRIGGRSNTGEGGEDPARFIPLPNGDSKRSAIKQVASGRFGVTTNYLVNADELQIKIAQGAKPGEGGQLPGHKVSVTIAKTRYTTPGVTLISPPPHHDIYSIEDLAQLIFDLKNTNPRARISVKLVSEIGVGTIAAGVAKGHADMILISGGDGGTGASPRSSIRHAGLPWELGISETHQTLVLNDLRSRVRLQTDGQMRTGRDVAIAAILGAEEYGFCTACLIVLGCVMLRHCHLNNCSVGVATQDDILQGRFHGRPEHVVNYMNFVAEELRAIMAELGVRTVNELIGRTDLLELNSGVLPPKARKIDFSKILYKPSVAKHIGTHCKIAQNHAIDTVLDRKLIVLSKPALEKREAVNIDLEIKNKDRTCGAMLSGEVCKRYGDDGLLADTIYCKFRGEAGQSFGAWLAKGVTFELEGLANDYIGKGISGGKIIVYPGKGADYEPTENIIIGNTTFYGAIRGEAYIRGLAGERFCIRNSGLNAVVEGVGDHGCEYMTGGRVVILGKTGRNFGAGMSGGIAYAYDIEGNFRDKCNMSMVELEELSEEDRATIMNLLANHKKYTQSQRAADVLDNFNHEAKKFIKVMPIEYKRILEQEGLEEKLGLAGVSDG</sequence>
<dbReference type="GO" id="GO:0046872">
    <property type="term" value="F:metal ion binding"/>
    <property type="evidence" value="ECO:0007669"/>
    <property type="project" value="UniProtKB-KW"/>
</dbReference>
<dbReference type="InterPro" id="IPR002932">
    <property type="entry name" value="Glu_synthdom"/>
</dbReference>
<organism evidence="22 23">
    <name type="scientific">Candidatus Ghiorseimicrobium undicola</name>
    <dbReference type="NCBI Taxonomy" id="1974746"/>
    <lineage>
        <taxon>Bacteria</taxon>
        <taxon>Pseudomonadati</taxon>
        <taxon>Candidatus Omnitrophota</taxon>
        <taxon>Candidatus Ghiorseimicrobium</taxon>
    </lineage>
</organism>
<keyword evidence="7" id="KW-0285">Flavoprotein</keyword>
<keyword evidence="8" id="KW-0288">FMN</keyword>
<dbReference type="Proteomes" id="UP000229641">
    <property type="component" value="Unassembled WGS sequence"/>
</dbReference>
<keyword evidence="15" id="KW-0314">Glutamate biosynthesis</keyword>
<evidence type="ECO:0000256" key="3">
    <source>
        <dbReference type="ARBA" id="ARBA00001974"/>
    </source>
</evidence>
<protein>
    <recommendedName>
        <fullName evidence="19">Glutamate synthase [NADPH] large chain</fullName>
        <ecNumber evidence="5">1.4.1.13</ecNumber>
    </recommendedName>
    <alternativeName>
        <fullName evidence="20">Glutamate synthase subunit alpha</fullName>
    </alternativeName>
</protein>
<dbReference type="PANTHER" id="PTHR11938">
    <property type="entry name" value="FAD NADPH DEHYDROGENASE/OXIDOREDUCTASE"/>
    <property type="match status" value="1"/>
</dbReference>
<keyword evidence="6" id="KW-0028">Amino-acid biosynthesis</keyword>
<comment type="cofactor">
    <cofactor evidence="1">
        <name>FMN</name>
        <dbReference type="ChEBI" id="CHEBI:58210"/>
    </cofactor>
</comment>
<dbReference type="InterPro" id="IPR036485">
    <property type="entry name" value="Glu_synth_asu_C_sf"/>
</dbReference>
<evidence type="ECO:0000256" key="12">
    <source>
        <dbReference type="ARBA" id="ARBA00023002"/>
    </source>
</evidence>
<comment type="cofactor">
    <cofactor evidence="3">
        <name>FAD</name>
        <dbReference type="ChEBI" id="CHEBI:57692"/>
    </cofactor>
</comment>
<evidence type="ECO:0000256" key="19">
    <source>
        <dbReference type="ARBA" id="ARBA00072108"/>
    </source>
</evidence>
<gene>
    <name evidence="22" type="ORF">COV72_03905</name>
</gene>
<dbReference type="SUPFAM" id="SSF51395">
    <property type="entry name" value="FMN-linked oxidoreductases"/>
    <property type="match status" value="1"/>
</dbReference>
<keyword evidence="16" id="KW-0003">3Fe-4S</keyword>